<evidence type="ECO:0000256" key="4">
    <source>
        <dbReference type="SAM" id="MobiDB-lite"/>
    </source>
</evidence>
<dbReference type="EMBL" id="RRYP01020324">
    <property type="protein sequence ID" value="TNV72962.1"/>
    <property type="molecule type" value="Genomic_DNA"/>
</dbReference>
<dbReference type="OrthoDB" id="307061at2759"/>
<evidence type="ECO:0000259" key="5">
    <source>
        <dbReference type="SMART" id="SM00739"/>
    </source>
</evidence>
<evidence type="ECO:0000256" key="1">
    <source>
        <dbReference type="ARBA" id="ARBA00010618"/>
    </source>
</evidence>
<dbReference type="InterPro" id="IPR005824">
    <property type="entry name" value="KOW"/>
</dbReference>
<evidence type="ECO:0000313" key="7">
    <source>
        <dbReference type="Proteomes" id="UP000785679"/>
    </source>
</evidence>
<dbReference type="SUPFAM" id="SSF50104">
    <property type="entry name" value="Translation proteins SH3-like domain"/>
    <property type="match status" value="1"/>
</dbReference>
<dbReference type="AlphaFoldDB" id="A0A8J8SW14"/>
<dbReference type="Pfam" id="PF00467">
    <property type="entry name" value="KOW"/>
    <property type="match status" value="1"/>
</dbReference>
<dbReference type="InterPro" id="IPR005756">
    <property type="entry name" value="Ribosomal_uL24_euk/arc"/>
</dbReference>
<dbReference type="NCBIfam" id="TIGR01080">
    <property type="entry name" value="rplX_A_E"/>
    <property type="match status" value="1"/>
</dbReference>
<keyword evidence="3" id="KW-0687">Ribonucleoprotein</keyword>
<comment type="similarity">
    <text evidence="1">Belongs to the universal ribosomal protein uL24 family.</text>
</comment>
<dbReference type="Proteomes" id="UP000785679">
    <property type="component" value="Unassembled WGS sequence"/>
</dbReference>
<dbReference type="InterPro" id="IPR008991">
    <property type="entry name" value="Translation_prot_SH3-like_sf"/>
</dbReference>
<keyword evidence="7" id="KW-1185">Reference proteome</keyword>
<reference evidence="6" key="1">
    <citation type="submission" date="2019-06" db="EMBL/GenBank/DDBJ databases">
        <authorList>
            <person name="Zheng W."/>
        </authorList>
    </citation>
    <scope>NUCLEOTIDE SEQUENCE</scope>
    <source>
        <strain evidence="6">QDHG01</strain>
    </source>
</reference>
<organism evidence="6 7">
    <name type="scientific">Halteria grandinella</name>
    <dbReference type="NCBI Taxonomy" id="5974"/>
    <lineage>
        <taxon>Eukaryota</taxon>
        <taxon>Sar</taxon>
        <taxon>Alveolata</taxon>
        <taxon>Ciliophora</taxon>
        <taxon>Intramacronucleata</taxon>
        <taxon>Spirotrichea</taxon>
        <taxon>Stichotrichia</taxon>
        <taxon>Sporadotrichida</taxon>
        <taxon>Halteriidae</taxon>
        <taxon>Halteria</taxon>
    </lineage>
</organism>
<dbReference type="Pfam" id="PF16906">
    <property type="entry name" value="Ribosomal_L26"/>
    <property type="match status" value="1"/>
</dbReference>
<evidence type="ECO:0000256" key="3">
    <source>
        <dbReference type="ARBA" id="ARBA00023274"/>
    </source>
</evidence>
<dbReference type="InterPro" id="IPR005825">
    <property type="entry name" value="Ribosomal_uL24_CS"/>
</dbReference>
<evidence type="ECO:0000313" key="6">
    <source>
        <dbReference type="EMBL" id="TNV72962.1"/>
    </source>
</evidence>
<dbReference type="CDD" id="cd06089">
    <property type="entry name" value="KOW_RPL26"/>
    <property type="match status" value="1"/>
</dbReference>
<keyword evidence="2" id="KW-0689">Ribosomal protein</keyword>
<dbReference type="PROSITE" id="PS01108">
    <property type="entry name" value="RIBOSOMAL_L24"/>
    <property type="match status" value="1"/>
</dbReference>
<dbReference type="GO" id="GO:0015934">
    <property type="term" value="C:large ribosomal subunit"/>
    <property type="evidence" value="ECO:0007669"/>
    <property type="project" value="InterPro"/>
</dbReference>
<sequence>MKTHQSVSSQRRKSRKAHFSAPSSIRRKIMSSHLSKDLRTKYEVRSIPVRKGDTVKIMRGTNKGREGKVQAVYRKKWAQIPIHPSNCVITTLKIDKDRKAILEKKKRVAKQKNKHREGAGLD</sequence>
<dbReference type="PANTHER" id="PTHR11143">
    <property type="entry name" value="60S RIBOSOMAL PROTEIN L26 FAMILY MEMBER"/>
    <property type="match status" value="1"/>
</dbReference>
<name>A0A8J8SW14_HALGN</name>
<proteinExistence type="inferred from homology"/>
<feature type="domain" description="KOW" evidence="5">
    <location>
        <begin position="48"/>
        <end position="75"/>
    </location>
</feature>
<protein>
    <recommendedName>
        <fullName evidence="5">KOW domain-containing protein</fullName>
    </recommendedName>
</protein>
<dbReference type="InterPro" id="IPR014722">
    <property type="entry name" value="Rib_uL2_dom2"/>
</dbReference>
<dbReference type="InterPro" id="IPR041988">
    <property type="entry name" value="Ribosomal_uL24_KOW"/>
</dbReference>
<evidence type="ECO:0000256" key="2">
    <source>
        <dbReference type="ARBA" id="ARBA00022980"/>
    </source>
</evidence>
<accession>A0A8J8SW14</accession>
<dbReference type="GO" id="GO:0003735">
    <property type="term" value="F:structural constituent of ribosome"/>
    <property type="evidence" value="ECO:0007669"/>
    <property type="project" value="InterPro"/>
</dbReference>
<dbReference type="SMART" id="SM00739">
    <property type="entry name" value="KOW"/>
    <property type="match status" value="1"/>
</dbReference>
<feature type="region of interest" description="Disordered" evidence="4">
    <location>
        <begin position="1"/>
        <end position="31"/>
    </location>
</feature>
<gene>
    <name evidence="6" type="ORF">FGO68_gene1438</name>
</gene>
<dbReference type="GO" id="GO:0006412">
    <property type="term" value="P:translation"/>
    <property type="evidence" value="ECO:0007669"/>
    <property type="project" value="InterPro"/>
</dbReference>
<comment type="caution">
    <text evidence="6">The sequence shown here is derived from an EMBL/GenBank/DDBJ whole genome shotgun (WGS) entry which is preliminary data.</text>
</comment>
<dbReference type="Gene3D" id="2.30.30.30">
    <property type="match status" value="2"/>
</dbReference>
<dbReference type="GO" id="GO:0003723">
    <property type="term" value="F:RNA binding"/>
    <property type="evidence" value="ECO:0007669"/>
    <property type="project" value="InterPro"/>
</dbReference>